<feature type="region of interest" description="Disordered" evidence="1">
    <location>
        <begin position="1043"/>
        <end position="1198"/>
    </location>
</feature>
<dbReference type="PANTHER" id="PTHR10663">
    <property type="entry name" value="GUANYL-NUCLEOTIDE EXCHANGE FACTOR"/>
    <property type="match status" value="1"/>
</dbReference>
<name>A0A9P8CKT5_9HYPO</name>
<reference evidence="4" key="1">
    <citation type="journal article" date="2021" name="IMA Fungus">
        <title>Genomic characterization of three marine fungi, including Emericellopsis atlantica sp. nov. with signatures of a generalist lifestyle and marine biomass degradation.</title>
        <authorList>
            <person name="Hagestad O.C."/>
            <person name="Hou L."/>
            <person name="Andersen J.H."/>
            <person name="Hansen E.H."/>
            <person name="Altermark B."/>
            <person name="Li C."/>
            <person name="Kuhnert E."/>
            <person name="Cox R.J."/>
            <person name="Crous P.W."/>
            <person name="Spatafora J.W."/>
            <person name="Lail K."/>
            <person name="Amirebrahimi M."/>
            <person name="Lipzen A."/>
            <person name="Pangilinan J."/>
            <person name="Andreopoulos W."/>
            <person name="Hayes R.D."/>
            <person name="Ng V."/>
            <person name="Grigoriev I.V."/>
            <person name="Jackson S.A."/>
            <person name="Sutton T.D.S."/>
            <person name="Dobson A.D.W."/>
            <person name="Rama T."/>
        </authorList>
    </citation>
    <scope>NUCLEOTIDE SEQUENCE</scope>
    <source>
        <strain evidence="4">TS7</strain>
    </source>
</reference>
<dbReference type="OrthoDB" id="430364at2759"/>
<dbReference type="InterPro" id="IPR000904">
    <property type="entry name" value="Sec7_dom"/>
</dbReference>
<feature type="compositionally biased region" description="Polar residues" evidence="1">
    <location>
        <begin position="1115"/>
        <end position="1131"/>
    </location>
</feature>
<dbReference type="InterPro" id="IPR023394">
    <property type="entry name" value="Sec7_C_sf"/>
</dbReference>
<dbReference type="SUPFAM" id="SSF50729">
    <property type="entry name" value="PH domain-like"/>
    <property type="match status" value="1"/>
</dbReference>
<gene>
    <name evidence="4" type="ORF">F5Z01DRAFT_739990</name>
</gene>
<evidence type="ECO:0008006" key="6">
    <source>
        <dbReference type="Google" id="ProtNLM"/>
    </source>
</evidence>
<feature type="compositionally biased region" description="Polar residues" evidence="1">
    <location>
        <begin position="330"/>
        <end position="339"/>
    </location>
</feature>
<dbReference type="RefSeq" id="XP_046114301.1">
    <property type="nucleotide sequence ID" value="XM_046266836.1"/>
</dbReference>
<feature type="compositionally biased region" description="Polar residues" evidence="1">
    <location>
        <begin position="11"/>
        <end position="20"/>
    </location>
</feature>
<dbReference type="Gene3D" id="2.30.29.30">
    <property type="entry name" value="Pleckstrin-homology domain (PH domain)/Phosphotyrosine-binding domain (PTB)"/>
    <property type="match status" value="1"/>
</dbReference>
<feature type="region of interest" description="Disordered" evidence="1">
    <location>
        <begin position="570"/>
        <end position="590"/>
    </location>
</feature>
<feature type="domain" description="SEC7" evidence="3">
    <location>
        <begin position="367"/>
        <end position="559"/>
    </location>
</feature>
<dbReference type="PROSITE" id="PS50003">
    <property type="entry name" value="PH_DOMAIN"/>
    <property type="match status" value="1"/>
</dbReference>
<feature type="compositionally biased region" description="Basic and acidic residues" evidence="1">
    <location>
        <begin position="1055"/>
        <end position="1065"/>
    </location>
</feature>
<feature type="region of interest" description="Disordered" evidence="1">
    <location>
        <begin position="1219"/>
        <end position="1378"/>
    </location>
</feature>
<dbReference type="Pfam" id="PF01369">
    <property type="entry name" value="Sec7"/>
    <property type="match status" value="1"/>
</dbReference>
<dbReference type="PROSITE" id="PS50190">
    <property type="entry name" value="SEC7"/>
    <property type="match status" value="1"/>
</dbReference>
<feature type="domain" description="PH" evidence="2">
    <location>
        <begin position="683"/>
        <end position="812"/>
    </location>
</feature>
<feature type="region of interest" description="Disordered" evidence="1">
    <location>
        <begin position="1"/>
        <end position="362"/>
    </location>
</feature>
<feature type="compositionally biased region" description="Low complexity" evidence="1">
    <location>
        <begin position="968"/>
        <end position="987"/>
    </location>
</feature>
<evidence type="ECO:0000313" key="4">
    <source>
        <dbReference type="EMBL" id="KAG9250377.1"/>
    </source>
</evidence>
<feature type="compositionally biased region" description="Polar residues" evidence="1">
    <location>
        <begin position="958"/>
        <end position="967"/>
    </location>
</feature>
<feature type="compositionally biased region" description="Low complexity" evidence="1">
    <location>
        <begin position="201"/>
        <end position="229"/>
    </location>
</feature>
<feature type="region of interest" description="Disordered" evidence="1">
    <location>
        <begin position="956"/>
        <end position="1031"/>
    </location>
</feature>
<comment type="caution">
    <text evidence="4">The sequence shown here is derived from an EMBL/GenBank/DDBJ whole genome shotgun (WGS) entry which is preliminary data.</text>
</comment>
<dbReference type="SMART" id="SM00222">
    <property type="entry name" value="Sec7"/>
    <property type="match status" value="1"/>
</dbReference>
<feature type="region of interest" description="Disordered" evidence="1">
    <location>
        <begin position="376"/>
        <end position="397"/>
    </location>
</feature>
<organism evidence="4 5">
    <name type="scientific">Emericellopsis atlantica</name>
    <dbReference type="NCBI Taxonomy" id="2614577"/>
    <lineage>
        <taxon>Eukaryota</taxon>
        <taxon>Fungi</taxon>
        <taxon>Dikarya</taxon>
        <taxon>Ascomycota</taxon>
        <taxon>Pezizomycotina</taxon>
        <taxon>Sordariomycetes</taxon>
        <taxon>Hypocreomycetidae</taxon>
        <taxon>Hypocreales</taxon>
        <taxon>Bionectriaceae</taxon>
        <taxon>Emericellopsis</taxon>
    </lineage>
</organism>
<evidence type="ECO:0000256" key="1">
    <source>
        <dbReference type="SAM" id="MobiDB-lite"/>
    </source>
</evidence>
<feature type="compositionally biased region" description="Polar residues" evidence="1">
    <location>
        <begin position="267"/>
        <end position="286"/>
    </location>
</feature>
<dbReference type="FunFam" id="1.10.1000.11:FF:000002">
    <property type="entry name" value="Cytohesin 1"/>
    <property type="match status" value="1"/>
</dbReference>
<dbReference type="InterPro" id="IPR011993">
    <property type="entry name" value="PH-like_dom_sf"/>
</dbReference>
<feature type="compositionally biased region" description="Low complexity" evidence="1">
    <location>
        <begin position="350"/>
        <end position="360"/>
    </location>
</feature>
<evidence type="ECO:0000259" key="2">
    <source>
        <dbReference type="PROSITE" id="PS50003"/>
    </source>
</evidence>
<dbReference type="SMART" id="SM00233">
    <property type="entry name" value="PH"/>
    <property type="match status" value="1"/>
</dbReference>
<evidence type="ECO:0000313" key="5">
    <source>
        <dbReference type="Proteomes" id="UP000887229"/>
    </source>
</evidence>
<dbReference type="GO" id="GO:0005085">
    <property type="term" value="F:guanyl-nucleotide exchange factor activity"/>
    <property type="evidence" value="ECO:0007669"/>
    <property type="project" value="InterPro"/>
</dbReference>
<sequence length="1378" mass="150845">MPLLRRRGNASVPNESSIQRPATGDAEPDAKLTPPVSYIGDDAEAPNERQSRASSATTRPGTPPIQEENNRHKRFSLLRFRNASDSQLSLRAKQQAEKPPPLPQPPEIITTAPTGDLGGVKKKTSRMSLAAARFRRSSDLPRDTNDATVARPTGGQRKSIADEKGRSSLAPLEEPASPRTSSATPPSFSGMAPPSLTNRQSESSRSDVSSNDRVSHTSPATTPKKSPSSNPFFRMRRSKKAPEPLFPLSHLPQKDKTPPAASSSASLNVASTPRPPSASSGNILRSNTDRLDGPASQRSGPPPAAALFSQGADLRSGHSSPTRPNFLRGRSSTMSSIGRESTDDHLMPPTTRTSSSTGRKSFGDLLGLSRLRQNSELSRQGVITPATPGSAASKSNSLQLVREAVTLPERKDDESPAKYLARLEEILTRGVIAAVVSKSSDAFSLSVLRSFMRSFSFFGDPMDMALRKLLMEAELPKETQHIDRFLEAFANRYHECNPGIYATTEQAYFIAFSLLILHTDVFNKNNRYKMQKPDYLKNTRGEGIADEILGCFYDNITYTPFIHVEDELDRRSERGSRTKRKQLLGAPNDPAKRALKEPIDPYTLLIDGDLDALRPNLKDAMHLEEHYNYLGSAQSLNLKDLSKTFFRTGVLQIVSARSRPDAFMNDNTATNPDGAGPGIVDIKVTKVGLLWRKEAKKRKTRSPWQEWGAILTGAQLYFFRNISWIKSLMHQYESHIKAGNDGIPIIFKPPLEQFKPDGLMSTHGAVALHDSQYKKHKNAFVYVRAGGLDEVLLADNEAEMNDWLAKLNYAAAFSSSGVRMRGVVGGNYDGQGRRGLRRLDTTDPAQLIDTPTGQVSVVKSQIDHQMAEDIQTARRGFMKKKIEEGEEKVRVSQQELEGQLRNARHLQILAPIQPRTREGMLAAAAQMSARLKWTRMEMWREKCHLDILRLDLEEDNPTPLSRATPLTSQPSQSSSRGRASSPPSRFSLSRGESRAKRQSLIKKDSQTPVDSQGQTLASPVENPEEATSPLDQEFLTPLQTAAGSGVSRDMSGTLHEGDCLEEDPKSGAIAQLLEQTPQPRTVKARPLSSGSHDDHDVDVDAEERDLLKQAGLLEATSSKEASEKGTISNVGDSGEQALALDRDRNDKNKIRRSLQRTLREGAGHLSHHRSRRGKDRESTTGASDEPEPESMLARGTGSFVVHGKKASVINFGSELQNMSHEDKLRARKQSVVDPPMSPALSNGEDDDFYSAAGDLPESEGTPSRRESGASASTATARSFRELHRKFSSTHASRSVSNSRRLGVPSDGESEAAVSFSDGRPSPLPPIETAEGEDEEEDYIQGGHGATIDTTAADGQREDDESPTRPLQPSGRALPVASS</sequence>
<dbReference type="SUPFAM" id="SSF48425">
    <property type="entry name" value="Sec7 domain"/>
    <property type="match status" value="1"/>
</dbReference>
<accession>A0A9P8CKT5</accession>
<dbReference type="PANTHER" id="PTHR10663:SF405">
    <property type="entry name" value="ARF GUANINE NUCLEOTIDE EXCHANGE FACTOR SYT1"/>
    <property type="match status" value="1"/>
</dbReference>
<dbReference type="GeneID" id="70297739"/>
<feature type="compositionally biased region" description="Acidic residues" evidence="1">
    <location>
        <begin position="1329"/>
        <end position="1338"/>
    </location>
</feature>
<dbReference type="GO" id="GO:0032012">
    <property type="term" value="P:regulation of ARF protein signal transduction"/>
    <property type="evidence" value="ECO:0007669"/>
    <property type="project" value="InterPro"/>
</dbReference>
<keyword evidence="5" id="KW-1185">Reference proteome</keyword>
<protein>
    <recommendedName>
        <fullName evidence="6">Guanyl-nucleotide exchange factor</fullName>
    </recommendedName>
</protein>
<feature type="compositionally biased region" description="Basic and acidic residues" evidence="1">
    <location>
        <begin position="991"/>
        <end position="1005"/>
    </location>
</feature>
<feature type="compositionally biased region" description="Polar residues" evidence="1">
    <location>
        <begin position="1006"/>
        <end position="1017"/>
    </location>
</feature>
<dbReference type="Gene3D" id="1.10.1000.11">
    <property type="entry name" value="Arf Nucleotide-binding Site Opener,domain 2"/>
    <property type="match status" value="1"/>
</dbReference>
<feature type="compositionally biased region" description="Low complexity" evidence="1">
    <location>
        <begin position="175"/>
        <end position="187"/>
    </location>
</feature>
<feature type="compositionally biased region" description="Polar residues" evidence="1">
    <location>
        <begin position="1288"/>
        <end position="1299"/>
    </location>
</feature>
<proteinExistence type="predicted"/>
<feature type="compositionally biased region" description="Basic and acidic residues" evidence="1">
    <location>
        <begin position="136"/>
        <end position="145"/>
    </location>
</feature>
<dbReference type="Proteomes" id="UP000887229">
    <property type="component" value="Unassembled WGS sequence"/>
</dbReference>
<dbReference type="InterPro" id="IPR001849">
    <property type="entry name" value="PH_domain"/>
</dbReference>
<dbReference type="EMBL" id="MU251278">
    <property type="protein sequence ID" value="KAG9250377.1"/>
    <property type="molecule type" value="Genomic_DNA"/>
</dbReference>
<evidence type="ECO:0000259" key="3">
    <source>
        <dbReference type="PROSITE" id="PS50190"/>
    </source>
</evidence>
<feature type="compositionally biased region" description="Low complexity" evidence="1">
    <location>
        <begin position="1268"/>
        <end position="1277"/>
    </location>
</feature>
<dbReference type="InterPro" id="IPR035999">
    <property type="entry name" value="Sec7_dom_sf"/>
</dbReference>